<accession>A0A9X2Y1M5</accession>
<dbReference type="Pfam" id="PF02371">
    <property type="entry name" value="Transposase_20"/>
    <property type="match status" value="1"/>
</dbReference>
<comment type="caution">
    <text evidence="3">The sequence shown here is derived from an EMBL/GenBank/DDBJ whole genome shotgun (WGS) entry which is preliminary data.</text>
</comment>
<evidence type="ECO:0000259" key="2">
    <source>
        <dbReference type="Pfam" id="PF02371"/>
    </source>
</evidence>
<dbReference type="Proteomes" id="UP001155483">
    <property type="component" value="Unassembled WGS sequence"/>
</dbReference>
<reference evidence="3" key="2">
    <citation type="submission" date="2023-04" db="EMBL/GenBank/DDBJ databases">
        <title>Paracnuella aquatica gen. nov., sp. nov., a member of the family Chitinophagaceae isolated from a hot spring.</title>
        <authorList>
            <person name="Wang C."/>
        </authorList>
    </citation>
    <scope>NUCLEOTIDE SEQUENCE</scope>
    <source>
        <strain evidence="3">LB-8</strain>
    </source>
</reference>
<name>A0A9X2Y1M5_9BACT</name>
<organism evidence="3 4">
    <name type="scientific">Paraflavisolibacter caeni</name>
    <dbReference type="NCBI Taxonomy" id="2982496"/>
    <lineage>
        <taxon>Bacteria</taxon>
        <taxon>Pseudomonadati</taxon>
        <taxon>Bacteroidota</taxon>
        <taxon>Chitinophagia</taxon>
        <taxon>Chitinophagales</taxon>
        <taxon>Chitinophagaceae</taxon>
        <taxon>Paraflavisolibacter</taxon>
    </lineage>
</organism>
<dbReference type="GO" id="GO:0004803">
    <property type="term" value="F:transposase activity"/>
    <property type="evidence" value="ECO:0007669"/>
    <property type="project" value="InterPro"/>
</dbReference>
<dbReference type="Pfam" id="PF01548">
    <property type="entry name" value="DEDD_Tnp_IS110"/>
    <property type="match status" value="1"/>
</dbReference>
<keyword evidence="4" id="KW-1185">Reference proteome</keyword>
<feature type="domain" description="Transposase IS116/IS110/IS902 C-terminal" evidence="2">
    <location>
        <begin position="211"/>
        <end position="293"/>
    </location>
</feature>
<evidence type="ECO:0000259" key="1">
    <source>
        <dbReference type="Pfam" id="PF01548"/>
    </source>
</evidence>
<dbReference type="RefSeq" id="WP_279300389.1">
    <property type="nucleotide sequence ID" value="NZ_JAOTIF010000074.1"/>
</dbReference>
<dbReference type="InterPro" id="IPR003346">
    <property type="entry name" value="Transposase_20"/>
</dbReference>
<dbReference type="EMBL" id="JAOTIF010000074">
    <property type="protein sequence ID" value="MCU7552957.1"/>
    <property type="molecule type" value="Genomic_DNA"/>
</dbReference>
<protein>
    <submittedName>
        <fullName evidence="3">IS110 family transposase</fullName>
    </submittedName>
</protein>
<dbReference type="InterPro" id="IPR047650">
    <property type="entry name" value="Transpos_IS110"/>
</dbReference>
<evidence type="ECO:0000313" key="3">
    <source>
        <dbReference type="EMBL" id="MCU7552957.1"/>
    </source>
</evidence>
<gene>
    <name evidence="3" type="ORF">OCK74_27840</name>
</gene>
<dbReference type="InterPro" id="IPR002525">
    <property type="entry name" value="Transp_IS110-like_N"/>
</dbReference>
<dbReference type="GO" id="GO:0006313">
    <property type="term" value="P:DNA transposition"/>
    <property type="evidence" value="ECO:0007669"/>
    <property type="project" value="InterPro"/>
</dbReference>
<feature type="domain" description="Transposase IS110-like N-terminal" evidence="1">
    <location>
        <begin position="9"/>
        <end position="162"/>
    </location>
</feature>
<dbReference type="PANTHER" id="PTHR33055:SF3">
    <property type="entry name" value="PUTATIVE TRANSPOSASE FOR IS117-RELATED"/>
    <property type="match status" value="1"/>
</dbReference>
<evidence type="ECO:0000313" key="4">
    <source>
        <dbReference type="Proteomes" id="UP001155483"/>
    </source>
</evidence>
<sequence>MKKIVKQVAGIDVAQNELVVQLGRMFDDWTPELHALKTFPNTAQGFAALLSWVNRLTPSDIPTRYVMEATGVYHECLAYYLVENGCEVTIVLPNKISNYMRTLEQKTMTDKTAAQAIALFGLERKLEPWTKPQAIYQKLRQLTRERSQLIELKTICKNQLHAEQSEAEGNKKSMARLKKRIDLLDKQEREILAEIKELIKTDPAVQQVVVLLCSITGVGLLTAATVLGETNGFDLICNKRQLTSYAGLDVREKQSGTSIKGKPRISKKGNKHLRKAMYLPALAAIRHDEHYKAVFTRLVAKDGIKMKAAVAVQRKLLEMMFTIFKKGEKYDSNYCKNQIEEMAPIETEKN</sequence>
<dbReference type="NCBIfam" id="NF033542">
    <property type="entry name" value="transpos_IS110"/>
    <property type="match status" value="1"/>
</dbReference>
<dbReference type="PANTHER" id="PTHR33055">
    <property type="entry name" value="TRANSPOSASE FOR INSERTION SEQUENCE ELEMENT IS1111A"/>
    <property type="match status" value="1"/>
</dbReference>
<dbReference type="GO" id="GO:0003677">
    <property type="term" value="F:DNA binding"/>
    <property type="evidence" value="ECO:0007669"/>
    <property type="project" value="InterPro"/>
</dbReference>
<dbReference type="AlphaFoldDB" id="A0A9X2Y1M5"/>
<proteinExistence type="predicted"/>
<reference evidence="3" key="1">
    <citation type="submission" date="2022-09" db="EMBL/GenBank/DDBJ databases">
        <authorList>
            <person name="Yuan C."/>
            <person name="Ke Z."/>
        </authorList>
    </citation>
    <scope>NUCLEOTIDE SEQUENCE</scope>
    <source>
        <strain evidence="3">LB-8</strain>
    </source>
</reference>